<evidence type="ECO:0000313" key="4">
    <source>
        <dbReference type="Proteomes" id="UP000321621"/>
    </source>
</evidence>
<dbReference type="EMBL" id="QXFI01000025">
    <property type="protein sequence ID" value="RIV44654.1"/>
    <property type="molecule type" value="Genomic_DNA"/>
</dbReference>
<protein>
    <submittedName>
        <fullName evidence="1">Uncharacterized protein</fullName>
    </submittedName>
</protein>
<gene>
    <name evidence="1" type="ORF">D2V05_09900</name>
    <name evidence="2" type="ORF">FQ017_09790</name>
</gene>
<organism evidence="1 3">
    <name type="scientific">Flagellimonas pelagia</name>
    <dbReference type="NCBI Taxonomy" id="2306998"/>
    <lineage>
        <taxon>Bacteria</taxon>
        <taxon>Pseudomonadati</taxon>
        <taxon>Bacteroidota</taxon>
        <taxon>Flavobacteriia</taxon>
        <taxon>Flavobacteriales</taxon>
        <taxon>Flavobacteriaceae</taxon>
        <taxon>Flagellimonas</taxon>
    </lineage>
</organism>
<dbReference type="Proteomes" id="UP000266691">
    <property type="component" value="Unassembled WGS sequence"/>
</dbReference>
<reference evidence="2 4" key="2">
    <citation type="submission" date="2019-07" db="EMBL/GenBank/DDBJ databases">
        <title>Draft genome of two Muricauda strains isolated from deep sea.</title>
        <authorList>
            <person name="Sun C."/>
        </authorList>
    </citation>
    <scope>NUCLEOTIDE SEQUENCE [LARGE SCALE GENOMIC DNA]</scope>
    <source>
        <strain evidence="2 4">72</strain>
    </source>
</reference>
<reference evidence="1 3" key="1">
    <citation type="submission" date="2018-08" db="EMBL/GenBank/DDBJ databases">
        <title>Proposal of Muricauda 72 sp.nov. and Muricauda NH166 sp.nov., isolated from seawater.</title>
        <authorList>
            <person name="Cheng H."/>
            <person name="Wu Y.-H."/>
            <person name="Guo L.-L."/>
            <person name="Xu X.-W."/>
        </authorList>
    </citation>
    <scope>NUCLEOTIDE SEQUENCE [LARGE SCALE GENOMIC DNA]</scope>
    <source>
        <strain evidence="1 3">72</strain>
    </source>
</reference>
<dbReference type="AlphaFoldDB" id="A0A3A1NHA5"/>
<name>A0A3A1NHA5_9FLAO</name>
<evidence type="ECO:0000313" key="2">
    <source>
        <dbReference type="EMBL" id="TXJ94716.1"/>
    </source>
</evidence>
<evidence type="ECO:0000313" key="1">
    <source>
        <dbReference type="EMBL" id="RIV44654.1"/>
    </source>
</evidence>
<sequence length="202" mass="23851">MKSHFKADLSKEKKLTPLLDHYYKNRLKHYGFERISDLRLQKAGVDLILTDLKNNTKYYVDEKAQLDYVNESLPTFAFELFYRKNGKIKEGWFLDHSKKTHFYALVTSIFSDEEDTFTSCNITFVNREKLIAHLSQKGLTQKFLKEISLVHKEIHGKMELKELHPKKEGYLFFSTQNKAEKPINLILKLEFLEKIGMAKRLV</sequence>
<keyword evidence="4" id="KW-1185">Reference proteome</keyword>
<proteinExistence type="predicted"/>
<comment type="caution">
    <text evidence="1">The sequence shown here is derived from an EMBL/GenBank/DDBJ whole genome shotgun (WGS) entry which is preliminary data.</text>
</comment>
<dbReference type="Proteomes" id="UP000321621">
    <property type="component" value="Unassembled WGS sequence"/>
</dbReference>
<dbReference type="EMBL" id="VNWK01000025">
    <property type="protein sequence ID" value="TXJ94716.1"/>
    <property type="molecule type" value="Genomic_DNA"/>
</dbReference>
<accession>A0A3A1NHA5</accession>
<dbReference type="OrthoDB" id="1245542at2"/>
<evidence type="ECO:0000313" key="3">
    <source>
        <dbReference type="Proteomes" id="UP000266691"/>
    </source>
</evidence>